<dbReference type="PANTHER" id="PTHR42760">
    <property type="entry name" value="SHORT-CHAIN DEHYDROGENASES/REDUCTASES FAMILY MEMBER"/>
    <property type="match status" value="1"/>
</dbReference>
<dbReference type="Pfam" id="PF13561">
    <property type="entry name" value="adh_short_C2"/>
    <property type="match status" value="1"/>
</dbReference>
<dbReference type="PROSITE" id="PS00061">
    <property type="entry name" value="ADH_SHORT"/>
    <property type="match status" value="1"/>
</dbReference>
<dbReference type="GO" id="GO:0008206">
    <property type="term" value="P:bile acid metabolic process"/>
    <property type="evidence" value="ECO:0007669"/>
    <property type="project" value="UniProtKB-ARBA"/>
</dbReference>
<dbReference type="InterPro" id="IPR036291">
    <property type="entry name" value="NAD(P)-bd_dom_sf"/>
</dbReference>
<dbReference type="GO" id="GO:0016616">
    <property type="term" value="F:oxidoreductase activity, acting on the CH-OH group of donors, NAD or NADP as acceptor"/>
    <property type="evidence" value="ECO:0007669"/>
    <property type="project" value="TreeGrafter"/>
</dbReference>
<dbReference type="Proteomes" id="UP000824102">
    <property type="component" value="Unassembled WGS sequence"/>
</dbReference>
<proteinExistence type="inferred from homology"/>
<dbReference type="FunFam" id="3.40.50.720:FF:000084">
    <property type="entry name" value="Short-chain dehydrogenase reductase"/>
    <property type="match status" value="1"/>
</dbReference>
<dbReference type="InterPro" id="IPR002347">
    <property type="entry name" value="SDR_fam"/>
</dbReference>
<accession>A0A9D2G4R9</accession>
<dbReference type="PRINTS" id="PR00080">
    <property type="entry name" value="SDRFAMILY"/>
</dbReference>
<gene>
    <name evidence="3" type="ORF">H9964_01730</name>
</gene>
<dbReference type="InterPro" id="IPR020904">
    <property type="entry name" value="Sc_DH/Rdtase_CS"/>
</dbReference>
<evidence type="ECO:0000256" key="2">
    <source>
        <dbReference type="ARBA" id="ARBA00023002"/>
    </source>
</evidence>
<comment type="caution">
    <text evidence="3">The sequence shown here is derived from an EMBL/GenBank/DDBJ whole genome shotgun (WGS) entry which is preliminary data.</text>
</comment>
<sequence>MRQKYALVTGGTRGIGFATAALLQQAGYLVTATYSREGEDAACAREKLKGVRFVRADVTEEEAVKAVIEGMERLDLLVCNAGVASFAQVQDITLPEWERVMRVNAGGVFLCCKHAVRKMLHVGEGGAIVNVSSIWGETGGSCESAYSASKGAVIAFTKALAKELAPSKITVNCVTPGVIDTAMNAHFTDEELRAMEEDIPAGRMGEPEEIARAILFLGSEPYITGQILGVNGGAHI</sequence>
<protein>
    <submittedName>
        <fullName evidence="3">SDR family oxidoreductase</fullName>
    </submittedName>
</protein>
<dbReference type="CDD" id="cd05233">
    <property type="entry name" value="SDR_c"/>
    <property type="match status" value="1"/>
</dbReference>
<comment type="similarity">
    <text evidence="1">Belongs to the short-chain dehydrogenases/reductases (SDR) family.</text>
</comment>
<dbReference type="NCBIfam" id="NF047420">
    <property type="entry name" value="EF_P_mod_YmfI"/>
    <property type="match status" value="1"/>
</dbReference>
<dbReference type="SUPFAM" id="SSF51735">
    <property type="entry name" value="NAD(P)-binding Rossmann-fold domains"/>
    <property type="match status" value="1"/>
</dbReference>
<dbReference type="Gene3D" id="3.40.50.720">
    <property type="entry name" value="NAD(P)-binding Rossmann-like Domain"/>
    <property type="match status" value="1"/>
</dbReference>
<reference evidence="3" key="2">
    <citation type="submission" date="2021-04" db="EMBL/GenBank/DDBJ databases">
        <authorList>
            <person name="Gilroy R."/>
        </authorList>
    </citation>
    <scope>NUCLEOTIDE SEQUENCE</scope>
    <source>
        <strain evidence="3">ChiW7-2402</strain>
    </source>
</reference>
<evidence type="ECO:0000313" key="3">
    <source>
        <dbReference type="EMBL" id="HIZ72281.1"/>
    </source>
</evidence>
<evidence type="ECO:0000256" key="1">
    <source>
        <dbReference type="ARBA" id="ARBA00006484"/>
    </source>
</evidence>
<reference evidence="3" key="1">
    <citation type="journal article" date="2021" name="PeerJ">
        <title>Extensive microbial diversity within the chicken gut microbiome revealed by metagenomics and culture.</title>
        <authorList>
            <person name="Gilroy R."/>
            <person name="Ravi A."/>
            <person name="Getino M."/>
            <person name="Pursley I."/>
            <person name="Horton D.L."/>
            <person name="Alikhan N.F."/>
            <person name="Baker D."/>
            <person name="Gharbi K."/>
            <person name="Hall N."/>
            <person name="Watson M."/>
            <person name="Adriaenssens E.M."/>
            <person name="Foster-Nyarko E."/>
            <person name="Jarju S."/>
            <person name="Secka A."/>
            <person name="Antonio M."/>
            <person name="Oren A."/>
            <person name="Chaudhuri R.R."/>
            <person name="La Ragione R."/>
            <person name="Hildebrand F."/>
            <person name="Pallen M.J."/>
        </authorList>
    </citation>
    <scope>NUCLEOTIDE SEQUENCE</scope>
    <source>
        <strain evidence="3">ChiW7-2402</strain>
    </source>
</reference>
<keyword evidence="2" id="KW-0560">Oxidoreductase</keyword>
<dbReference type="AlphaFoldDB" id="A0A9D2G4R9"/>
<dbReference type="PRINTS" id="PR00081">
    <property type="entry name" value="GDHRDH"/>
</dbReference>
<name>A0A9D2G4R9_9FIRM</name>
<dbReference type="EMBL" id="DXBB01000034">
    <property type="protein sequence ID" value="HIZ72281.1"/>
    <property type="molecule type" value="Genomic_DNA"/>
</dbReference>
<evidence type="ECO:0000313" key="4">
    <source>
        <dbReference type="Proteomes" id="UP000824102"/>
    </source>
</evidence>
<organism evidence="3 4">
    <name type="scientific">Candidatus Gallimonas intestinavium</name>
    <dbReference type="NCBI Taxonomy" id="2838603"/>
    <lineage>
        <taxon>Bacteria</taxon>
        <taxon>Bacillati</taxon>
        <taxon>Bacillota</taxon>
        <taxon>Clostridia</taxon>
        <taxon>Candidatus Gallimonas</taxon>
    </lineage>
</organism>